<evidence type="ECO:0000256" key="1">
    <source>
        <dbReference type="ARBA" id="ARBA00004127"/>
    </source>
</evidence>
<evidence type="ECO:0000313" key="7">
    <source>
        <dbReference type="EMBL" id="XBH20875.1"/>
    </source>
</evidence>
<name>A0AAU7DT75_9MICO</name>
<proteinExistence type="predicted"/>
<keyword evidence="3 5" id="KW-1133">Transmembrane helix</keyword>
<dbReference type="InterPro" id="IPR003807">
    <property type="entry name" value="DUF202"/>
</dbReference>
<evidence type="ECO:0000256" key="2">
    <source>
        <dbReference type="ARBA" id="ARBA00022692"/>
    </source>
</evidence>
<evidence type="ECO:0000256" key="5">
    <source>
        <dbReference type="SAM" id="Phobius"/>
    </source>
</evidence>
<feature type="domain" description="DUF202" evidence="6">
    <location>
        <begin position="21"/>
        <end position="85"/>
    </location>
</feature>
<keyword evidence="4 5" id="KW-0472">Membrane</keyword>
<accession>A0AAU7DT75</accession>
<evidence type="ECO:0000256" key="3">
    <source>
        <dbReference type="ARBA" id="ARBA00022989"/>
    </source>
</evidence>
<dbReference type="Pfam" id="PF02656">
    <property type="entry name" value="DUF202"/>
    <property type="match status" value="1"/>
</dbReference>
<keyword evidence="2 5" id="KW-0812">Transmembrane</keyword>
<organism evidence="7">
    <name type="scientific">Jonesiaceae bacterium BS-20</name>
    <dbReference type="NCBI Taxonomy" id="3120821"/>
    <lineage>
        <taxon>Bacteria</taxon>
        <taxon>Bacillati</taxon>
        <taxon>Actinomycetota</taxon>
        <taxon>Actinomycetes</taxon>
        <taxon>Micrococcales</taxon>
        <taxon>Jonesiaceae</taxon>
    </lineage>
</organism>
<feature type="transmembrane region" description="Helical" evidence="5">
    <location>
        <begin position="57"/>
        <end position="77"/>
    </location>
</feature>
<comment type="subcellular location">
    <subcellularLocation>
        <location evidence="1">Endomembrane system</location>
        <topology evidence="1">Multi-pass membrane protein</topology>
    </subcellularLocation>
</comment>
<reference evidence="7" key="1">
    <citation type="submission" date="2024-02" db="EMBL/GenBank/DDBJ databases">
        <title>Tomenella chthoni gen. nov. sp. nov., a member of the family Jonesiaceae isolated from bat guano.</title>
        <authorList>
            <person name="Miller S.L."/>
            <person name="King J."/>
            <person name="Sankaranarayanan K."/>
            <person name="Lawson P.A."/>
        </authorList>
    </citation>
    <scope>NUCLEOTIDE SEQUENCE</scope>
    <source>
        <strain evidence="7">BS-20</strain>
    </source>
</reference>
<evidence type="ECO:0000256" key="4">
    <source>
        <dbReference type="ARBA" id="ARBA00023136"/>
    </source>
</evidence>
<evidence type="ECO:0000259" key="6">
    <source>
        <dbReference type="Pfam" id="PF02656"/>
    </source>
</evidence>
<feature type="transmembrane region" description="Helical" evidence="5">
    <location>
        <begin position="98"/>
        <end position="123"/>
    </location>
</feature>
<gene>
    <name evidence="7" type="ORF">V5R04_11675</name>
</gene>
<dbReference type="EMBL" id="CP146203">
    <property type="protein sequence ID" value="XBH20875.1"/>
    <property type="molecule type" value="Genomic_DNA"/>
</dbReference>
<sequence length="125" mass="13040">MTGQQVTLDPDEPASDVVVDAGLAAERTFLAWQRTAIGVVAGSGVATHYVAPAMGGVIPIIIGITGVVLGLGALIWMRLRYRRSHHLLKTHGTFGPRGALPLAMVAVSVVALAVLVALMPVLAYF</sequence>
<dbReference type="GO" id="GO:0012505">
    <property type="term" value="C:endomembrane system"/>
    <property type="evidence" value="ECO:0007669"/>
    <property type="project" value="UniProtKB-SubCell"/>
</dbReference>
<dbReference type="AlphaFoldDB" id="A0AAU7DT75"/>
<protein>
    <submittedName>
        <fullName evidence="7">DUF202 domain-containing protein</fullName>
    </submittedName>
</protein>